<dbReference type="PANTHER" id="PTHR45991">
    <property type="entry name" value="PACHYTENE CHECKPOINT PROTEIN 2"/>
    <property type="match status" value="1"/>
</dbReference>
<evidence type="ECO:0000256" key="2">
    <source>
        <dbReference type="ARBA" id="ARBA00022840"/>
    </source>
</evidence>
<evidence type="ECO:0000256" key="1">
    <source>
        <dbReference type="ARBA" id="ARBA00022741"/>
    </source>
</evidence>
<dbReference type="InterPro" id="IPR003959">
    <property type="entry name" value="ATPase_AAA_core"/>
</dbReference>
<feature type="domain" description="AAA+ ATPase" evidence="5">
    <location>
        <begin position="280"/>
        <end position="429"/>
    </location>
</feature>
<feature type="region of interest" description="Disordered" evidence="4">
    <location>
        <begin position="542"/>
        <end position="564"/>
    </location>
</feature>
<name>A0ABR4P3D8_9HELO</name>
<dbReference type="InterPro" id="IPR003960">
    <property type="entry name" value="ATPase_AAA_CS"/>
</dbReference>
<feature type="compositionally biased region" description="Basic and acidic residues" evidence="4">
    <location>
        <begin position="543"/>
        <end position="564"/>
    </location>
</feature>
<dbReference type="PROSITE" id="PS00674">
    <property type="entry name" value="AAA"/>
    <property type="match status" value="1"/>
</dbReference>
<reference evidence="6 7" key="1">
    <citation type="submission" date="2024-06" db="EMBL/GenBank/DDBJ databases">
        <title>Complete genome of Phlyctema vagabunda strain 19-DSS-EL-015.</title>
        <authorList>
            <person name="Fiorenzani C."/>
        </authorList>
    </citation>
    <scope>NUCLEOTIDE SEQUENCE [LARGE SCALE GENOMIC DNA]</scope>
    <source>
        <strain evidence="6 7">19-DSS-EL-015</strain>
    </source>
</reference>
<dbReference type="InterPro" id="IPR027417">
    <property type="entry name" value="P-loop_NTPase"/>
</dbReference>
<evidence type="ECO:0000313" key="7">
    <source>
        <dbReference type="Proteomes" id="UP001629113"/>
    </source>
</evidence>
<keyword evidence="7" id="KW-1185">Reference proteome</keyword>
<evidence type="ECO:0000259" key="5">
    <source>
        <dbReference type="SMART" id="SM00382"/>
    </source>
</evidence>
<keyword evidence="1 3" id="KW-0547">Nucleotide-binding</keyword>
<dbReference type="SMART" id="SM00382">
    <property type="entry name" value="AAA"/>
    <property type="match status" value="1"/>
</dbReference>
<keyword evidence="2 3" id="KW-0067">ATP-binding</keyword>
<keyword evidence="6" id="KW-0131">Cell cycle</keyword>
<evidence type="ECO:0000256" key="3">
    <source>
        <dbReference type="RuleBase" id="RU003651"/>
    </source>
</evidence>
<protein>
    <submittedName>
        <fullName evidence="6">Cell division control protein 48</fullName>
    </submittedName>
</protein>
<keyword evidence="6" id="KW-0132">Cell division</keyword>
<dbReference type="PANTHER" id="PTHR45991:SF1">
    <property type="entry name" value="PACHYTENE CHECKPOINT PROTEIN 2 HOMOLOG"/>
    <property type="match status" value="1"/>
</dbReference>
<feature type="compositionally biased region" description="Basic and acidic residues" evidence="4">
    <location>
        <begin position="9"/>
        <end position="20"/>
    </location>
</feature>
<dbReference type="Pfam" id="PF00004">
    <property type="entry name" value="AAA"/>
    <property type="match status" value="1"/>
</dbReference>
<comment type="caution">
    <text evidence="6">The sequence shown here is derived from an EMBL/GenBank/DDBJ whole genome shotgun (WGS) entry which is preliminary data.</text>
</comment>
<dbReference type="GO" id="GO:0051301">
    <property type="term" value="P:cell division"/>
    <property type="evidence" value="ECO:0007669"/>
    <property type="project" value="UniProtKB-KW"/>
</dbReference>
<dbReference type="Gene3D" id="3.40.50.300">
    <property type="entry name" value="P-loop containing nucleotide triphosphate hydrolases"/>
    <property type="match status" value="1"/>
</dbReference>
<dbReference type="SUPFAM" id="SSF52540">
    <property type="entry name" value="P-loop containing nucleoside triphosphate hydrolases"/>
    <property type="match status" value="1"/>
</dbReference>
<comment type="similarity">
    <text evidence="3">Belongs to the AAA ATPase family.</text>
</comment>
<dbReference type="InterPro" id="IPR003593">
    <property type="entry name" value="AAA+_ATPase"/>
</dbReference>
<organism evidence="6 7">
    <name type="scientific">Phlyctema vagabunda</name>
    <dbReference type="NCBI Taxonomy" id="108571"/>
    <lineage>
        <taxon>Eukaryota</taxon>
        <taxon>Fungi</taxon>
        <taxon>Dikarya</taxon>
        <taxon>Ascomycota</taxon>
        <taxon>Pezizomycotina</taxon>
        <taxon>Leotiomycetes</taxon>
        <taxon>Helotiales</taxon>
        <taxon>Dermateaceae</taxon>
        <taxon>Phlyctema</taxon>
    </lineage>
</organism>
<gene>
    <name evidence="6" type="ORF">PVAG01_10829</name>
</gene>
<sequence>MNNRNANGKKRDETESKCEVSGKLNSPPGGPIDEISWSEIILDELVLVPDGNGNQSCNALSDRIVDAHLDCGNTGSLDTAIQDKSLIQPDTVLTHSIVKSGTIFIEGQLLRDHPYTTDIKLRLVFYEKLVKLFSSDELEFSFTVGADLLANDDGDNLAQYVFSEEFYQELKQTLSSLKVVEYLGPASQSLAHHSHNVRVRVDVYGLCVGDTVENFQKDQNGPDGEENVMRQTQTSPMPNVAFDGIWDRLAFDENIKEDLIWMMANLIRFSKLRGSEPPDINPLILLYGPPGTGKTSLCQGISQKISIRHSSRYKSTLLVQVKTSTLLSKYFSESAKKVDEIFSSVDYLCKQDTGRFICVLIDEVESIATCREIITENGEAQDSLRATNTMLTGLDRVRVHANLIILCTSNMLDNLDAAFLDRCGLKLGVDIPSRAAQYAILKGRLEGLMARGVIKPKLAIPPFEIAELNSYDLTLSENLPGARLLKIVTAINDGEFSGRSLTQLPEISIMRYLRDEDCDLLMAFGFMNRYIISQQQQCRKRKRADDEVSVEKETATIKEGQKES</sequence>
<accession>A0ABR4P3D8</accession>
<proteinExistence type="inferred from homology"/>
<dbReference type="EMBL" id="JBFCZG010000010">
    <property type="protein sequence ID" value="KAL3417819.1"/>
    <property type="molecule type" value="Genomic_DNA"/>
</dbReference>
<dbReference type="InterPro" id="IPR044539">
    <property type="entry name" value="Pch2-like"/>
</dbReference>
<evidence type="ECO:0000313" key="6">
    <source>
        <dbReference type="EMBL" id="KAL3417819.1"/>
    </source>
</evidence>
<feature type="region of interest" description="Disordered" evidence="4">
    <location>
        <begin position="1"/>
        <end position="29"/>
    </location>
</feature>
<evidence type="ECO:0000256" key="4">
    <source>
        <dbReference type="SAM" id="MobiDB-lite"/>
    </source>
</evidence>
<dbReference type="Proteomes" id="UP001629113">
    <property type="component" value="Unassembled WGS sequence"/>
</dbReference>